<sequence length="226" mass="24914">MEAGEGGAPSGKKENRRSRKLKKSDQAHEADAIETTPTLDAGYTALATAAQASEDESSEDEARVLVQEQRPFCAAGPDCSIVEAEHYVTYRHTALNRKERREMEERKVAAQEAETTTALREKRASGRWMELFGRRKNTLDKDKEKDKDKPKRREKDEQAHDHRDQGAREEEGEKEGSLVAATSAQPSEASPTKGKDGQGSSQSGFTLMKIFGGKKGETSEATSAEE</sequence>
<accession>L8GYT5</accession>
<gene>
    <name evidence="2" type="ORF">ACA1_368310</name>
</gene>
<dbReference type="KEGG" id="acan:ACA1_368310"/>
<reference evidence="2 3" key="1">
    <citation type="journal article" date="2013" name="Genome Biol.">
        <title>Genome of Acanthamoeba castellanii highlights extensive lateral gene transfer and early evolution of tyrosine kinase signaling.</title>
        <authorList>
            <person name="Clarke M."/>
            <person name="Lohan A.J."/>
            <person name="Liu B."/>
            <person name="Lagkouvardos I."/>
            <person name="Roy S."/>
            <person name="Zafar N."/>
            <person name="Bertelli C."/>
            <person name="Schilde C."/>
            <person name="Kianianmomeni A."/>
            <person name="Burglin T.R."/>
            <person name="Frech C."/>
            <person name="Turcotte B."/>
            <person name="Kopec K.O."/>
            <person name="Synnott J.M."/>
            <person name="Choo C."/>
            <person name="Paponov I."/>
            <person name="Finkler A."/>
            <person name="Soon Heng Tan C."/>
            <person name="Hutchins A.P."/>
            <person name="Weinmeier T."/>
            <person name="Rattei T."/>
            <person name="Chu J.S."/>
            <person name="Gimenez G."/>
            <person name="Irimia M."/>
            <person name="Rigden D.J."/>
            <person name="Fitzpatrick D.A."/>
            <person name="Lorenzo-Morales J."/>
            <person name="Bateman A."/>
            <person name="Chiu C.H."/>
            <person name="Tang P."/>
            <person name="Hegemann P."/>
            <person name="Fromm H."/>
            <person name="Raoult D."/>
            <person name="Greub G."/>
            <person name="Miranda-Saavedra D."/>
            <person name="Chen N."/>
            <person name="Nash P."/>
            <person name="Ginger M.L."/>
            <person name="Horn M."/>
            <person name="Schaap P."/>
            <person name="Caler L."/>
            <person name="Loftus B."/>
        </authorList>
    </citation>
    <scope>NUCLEOTIDE SEQUENCE [LARGE SCALE GENOMIC DNA]</scope>
    <source>
        <strain evidence="2 3">Neff</strain>
    </source>
</reference>
<feature type="region of interest" description="Disordered" evidence="1">
    <location>
        <begin position="1"/>
        <end position="40"/>
    </location>
</feature>
<dbReference type="RefSeq" id="XP_004340150.1">
    <property type="nucleotide sequence ID" value="XM_004340102.1"/>
</dbReference>
<organism evidence="2 3">
    <name type="scientific">Acanthamoeba castellanii (strain ATCC 30010 / Neff)</name>
    <dbReference type="NCBI Taxonomy" id="1257118"/>
    <lineage>
        <taxon>Eukaryota</taxon>
        <taxon>Amoebozoa</taxon>
        <taxon>Discosea</taxon>
        <taxon>Longamoebia</taxon>
        <taxon>Centramoebida</taxon>
        <taxon>Acanthamoebidae</taxon>
        <taxon>Acanthamoeba</taxon>
    </lineage>
</organism>
<feature type="compositionally biased region" description="Basic and acidic residues" evidence="1">
    <location>
        <begin position="96"/>
        <end position="109"/>
    </location>
</feature>
<dbReference type="Proteomes" id="UP000011083">
    <property type="component" value="Unassembled WGS sequence"/>
</dbReference>
<dbReference type="AlphaFoldDB" id="L8GYT5"/>
<evidence type="ECO:0000256" key="1">
    <source>
        <dbReference type="SAM" id="MobiDB-lite"/>
    </source>
</evidence>
<dbReference type="GeneID" id="14918921"/>
<evidence type="ECO:0000313" key="2">
    <source>
        <dbReference type="EMBL" id="ELR18130.1"/>
    </source>
</evidence>
<keyword evidence="3" id="KW-1185">Reference proteome</keyword>
<protein>
    <submittedName>
        <fullName evidence="2">Uncharacterized protein</fullName>
    </submittedName>
</protein>
<feature type="compositionally biased region" description="Basic and acidic residues" evidence="1">
    <location>
        <begin position="137"/>
        <end position="176"/>
    </location>
</feature>
<dbReference type="EMBL" id="KB007960">
    <property type="protein sequence ID" value="ELR18130.1"/>
    <property type="molecule type" value="Genomic_DNA"/>
</dbReference>
<dbReference type="VEuPathDB" id="AmoebaDB:ACA1_368310"/>
<evidence type="ECO:0000313" key="3">
    <source>
        <dbReference type="Proteomes" id="UP000011083"/>
    </source>
</evidence>
<feature type="compositionally biased region" description="Polar residues" evidence="1">
    <location>
        <begin position="180"/>
        <end position="190"/>
    </location>
</feature>
<feature type="region of interest" description="Disordered" evidence="1">
    <location>
        <begin position="95"/>
        <end position="226"/>
    </location>
</feature>
<name>L8GYT5_ACACF</name>
<proteinExistence type="predicted"/>